<reference evidence="4" key="1">
    <citation type="submission" date="2022-11" db="EMBL/GenBank/DDBJ databases">
        <authorList>
            <person name="Petersen C."/>
        </authorList>
    </citation>
    <scope>NUCLEOTIDE SEQUENCE</scope>
    <source>
        <strain evidence="4">IBT 20477</strain>
    </source>
</reference>
<reference evidence="4" key="2">
    <citation type="journal article" date="2023" name="IMA Fungus">
        <title>Comparative genomic study of the Penicillium genus elucidates a diverse pangenome and 15 lateral gene transfer events.</title>
        <authorList>
            <person name="Petersen C."/>
            <person name="Sorensen T."/>
            <person name="Nielsen M.R."/>
            <person name="Sondergaard T.E."/>
            <person name="Sorensen J.L."/>
            <person name="Fitzpatrick D.A."/>
            <person name="Frisvad J.C."/>
            <person name="Nielsen K.L."/>
        </authorList>
    </citation>
    <scope>NUCLEOTIDE SEQUENCE</scope>
    <source>
        <strain evidence="4">IBT 20477</strain>
    </source>
</reference>
<evidence type="ECO:0000256" key="2">
    <source>
        <dbReference type="ARBA" id="ARBA00022643"/>
    </source>
</evidence>
<name>A0A9W9N869_9EURO</name>
<gene>
    <name evidence="4" type="ORF">N7449_001422</name>
</gene>
<evidence type="ECO:0008006" key="6">
    <source>
        <dbReference type="Google" id="ProtNLM"/>
    </source>
</evidence>
<dbReference type="PANTHER" id="PTHR32332:SF31">
    <property type="entry name" value="2-NITROPROPANE DIOXYGENASE FAMILY, PUTATIVE (AFU_ORTHOLOGUE AFUA_2G09850)-RELATED"/>
    <property type="match status" value="1"/>
</dbReference>
<accession>A0A9W9N869</accession>
<protein>
    <recommendedName>
        <fullName evidence="6">Nitronate monooxygenase domain-containing protein</fullName>
    </recommendedName>
</protein>
<dbReference type="AlphaFoldDB" id="A0A9W9N869"/>
<proteinExistence type="predicted"/>
<dbReference type="SUPFAM" id="SSF51412">
    <property type="entry name" value="Inosine monophosphate dehydrogenase (IMPDH)"/>
    <property type="match status" value="1"/>
</dbReference>
<comment type="caution">
    <text evidence="4">The sequence shown here is derived from an EMBL/GenBank/DDBJ whole genome shotgun (WGS) entry which is preliminary data.</text>
</comment>
<dbReference type="Pfam" id="PF03060">
    <property type="entry name" value="NMO"/>
    <property type="match status" value="1"/>
</dbReference>
<evidence type="ECO:0000313" key="5">
    <source>
        <dbReference type="Proteomes" id="UP001150942"/>
    </source>
</evidence>
<keyword evidence="1" id="KW-0285">Flavoprotein</keyword>
<dbReference type="Proteomes" id="UP001150942">
    <property type="component" value="Unassembled WGS sequence"/>
</dbReference>
<sequence>MASPQQIRTPITDLLKINHPVLLAGMNVAAGPKLAAAVTNAGGLGVIGGVGYTPEMLREQVAELKSYLNDKNAPFGVDLLLPQVGGSARKTNYDYTKGKLGELVDIIIQEKASLFVSAVGVPPKAVVDKLHSAGILCMNMIGHPKHVQKALDVGVDIICAQGGEGGGHTGDVPTTVLIPTVAKLVEGKKSPLTGQPVQVIAAGGLFNGNSVAAALMLGASAVWIGTRFILSDEAGAPTAHQEAVRTSNFEDNIRTIIFTGRPLRVRKNPYIVNWEENRHDEIKQLTSKGIIPVEHDMENLPDDVDDDTLDNARPYLMGKVAAVVNEKKSAKAIVDELVGDAAVLLQKGNKMVAKL</sequence>
<dbReference type="EMBL" id="JAPQKQ010000001">
    <property type="protein sequence ID" value="KAJ5214253.1"/>
    <property type="molecule type" value="Genomic_DNA"/>
</dbReference>
<dbReference type="OrthoDB" id="10265891at2759"/>
<evidence type="ECO:0000256" key="3">
    <source>
        <dbReference type="ARBA" id="ARBA00023002"/>
    </source>
</evidence>
<keyword evidence="5" id="KW-1185">Reference proteome</keyword>
<evidence type="ECO:0000313" key="4">
    <source>
        <dbReference type="EMBL" id="KAJ5214253.1"/>
    </source>
</evidence>
<dbReference type="PANTHER" id="PTHR32332">
    <property type="entry name" value="2-NITROPROPANE DIOXYGENASE"/>
    <property type="match status" value="1"/>
</dbReference>
<keyword evidence="3" id="KW-0560">Oxidoreductase</keyword>
<organism evidence="4 5">
    <name type="scientific">Penicillium cf. viridicatum</name>
    <dbReference type="NCBI Taxonomy" id="2972119"/>
    <lineage>
        <taxon>Eukaryota</taxon>
        <taxon>Fungi</taxon>
        <taxon>Dikarya</taxon>
        <taxon>Ascomycota</taxon>
        <taxon>Pezizomycotina</taxon>
        <taxon>Eurotiomycetes</taxon>
        <taxon>Eurotiomycetidae</taxon>
        <taxon>Eurotiales</taxon>
        <taxon>Aspergillaceae</taxon>
        <taxon>Penicillium</taxon>
    </lineage>
</organism>
<dbReference type="InterPro" id="IPR004136">
    <property type="entry name" value="NMO"/>
</dbReference>
<keyword evidence="2" id="KW-0288">FMN</keyword>
<dbReference type="Gene3D" id="3.20.20.70">
    <property type="entry name" value="Aldolase class I"/>
    <property type="match status" value="1"/>
</dbReference>
<dbReference type="CDD" id="cd04730">
    <property type="entry name" value="NPD_like"/>
    <property type="match status" value="1"/>
</dbReference>
<evidence type="ECO:0000256" key="1">
    <source>
        <dbReference type="ARBA" id="ARBA00022630"/>
    </source>
</evidence>
<dbReference type="GO" id="GO:0018580">
    <property type="term" value="F:nitronate monooxygenase activity"/>
    <property type="evidence" value="ECO:0007669"/>
    <property type="project" value="InterPro"/>
</dbReference>
<dbReference type="InterPro" id="IPR013785">
    <property type="entry name" value="Aldolase_TIM"/>
</dbReference>